<dbReference type="Pfam" id="PF13403">
    <property type="entry name" value="Hint_2"/>
    <property type="match status" value="1"/>
</dbReference>
<reference evidence="3 4" key="1">
    <citation type="submission" date="2019-07" db="EMBL/GenBank/DDBJ databases">
        <title>Whole genome shotgun sequence of Gluconobacter wancherniae NBRC 103581.</title>
        <authorList>
            <person name="Hosoyama A."/>
            <person name="Uohara A."/>
            <person name="Ohji S."/>
            <person name="Ichikawa N."/>
        </authorList>
    </citation>
    <scope>NUCLEOTIDE SEQUENCE [LARGE SCALE GENOMIC DNA]</scope>
    <source>
        <strain evidence="3 4">NBRC 103581</strain>
    </source>
</reference>
<evidence type="ECO:0000259" key="2">
    <source>
        <dbReference type="Pfam" id="PF13403"/>
    </source>
</evidence>
<dbReference type="InterPro" id="IPR028992">
    <property type="entry name" value="Hedgehog/Intein_dom"/>
</dbReference>
<dbReference type="Pfam" id="PF07484">
    <property type="entry name" value="Collar"/>
    <property type="match status" value="3"/>
</dbReference>
<evidence type="ECO:0008006" key="5">
    <source>
        <dbReference type="Google" id="ProtNLM"/>
    </source>
</evidence>
<gene>
    <name evidence="3" type="ORF">GWA01_00270</name>
</gene>
<dbReference type="EMBL" id="BJUZ01000001">
    <property type="protein sequence ID" value="GEK92257.1"/>
    <property type="molecule type" value="Genomic_DNA"/>
</dbReference>
<protein>
    <recommendedName>
        <fullName evidence="5">Hedgehog/Intein (Hint) domain-containing protein</fullName>
    </recommendedName>
</protein>
<dbReference type="Gene3D" id="2.170.16.10">
    <property type="entry name" value="Hedgehog/Intein (Hint) domain"/>
    <property type="match status" value="1"/>
</dbReference>
<proteinExistence type="predicted"/>
<dbReference type="AlphaFoldDB" id="A0A511B372"/>
<accession>A0A511B372</accession>
<sequence>MTTGVFDNNQQTITLTQAIVVSGSFLSAESSSDMPTAMIRTFAFDNILSSVTLKSEGQLLSISGNEQLYASIGSIYGGDDYKSFNIPDLAGKVEVGSQSSAYLGQVTGESQTTLTEDQLPPALGGVSQSVDNAQPSLSVNYLIRVTSDSSSPGFVGEVDAFAGTTFTISGGQFLVAAGQLLPIAEYPQLYAVIGTTYGGDGLATFALPNLTGRSIIGTSSTLKLGAVVGKQTVSLSNANVPVSDGGSGTFFDNRAPGLALNYIICVSGTYPSSGSNSGPVMGEIRAYAGSATSIPQGWVLANGALLPIAQNQALFSLLGTTYGGNGTTNFALPNLSDTVVAGSGGSQSFGKTYGSNSAILSVSGGACFCRGSRIRTSRGDIPVEEIQIGDHIVAFDDDVTGGTIRSVTWVGQSRAVVRSRLPDDEAGYPVRLLKGAIAHNVPYKDMLITSEHCLFLDGRFVPVRMLVNGRSIFFDKSIVSYDYYHVETEDHSVIMADGVLTESYLDTGNRLAFDQNGPVVSIRQSRNLTWDDAAAPLDVSRHFVEPLFRSFQSRADHVEHMGGSQTPLLTYEDGLCLVTETGRLLHPIRKVKDRVMFKIPSGVRSVRILSNASRPCDVIGPFVDDRRMLGVLVGYIELFESDITTTLISHLQDVDLSGWNNIENGAMRWTNGSALLPLRSRSVESTAIMALQIHSAGPYLVSDSWSGDVTLQVGGAKSR</sequence>
<dbReference type="OrthoDB" id="7284755at2"/>
<dbReference type="InterPro" id="IPR037053">
    <property type="entry name" value="Phage_tail_collar_dom_sf"/>
</dbReference>
<keyword evidence="4" id="KW-1185">Reference proteome</keyword>
<evidence type="ECO:0000259" key="1">
    <source>
        <dbReference type="Pfam" id="PF07484"/>
    </source>
</evidence>
<feature type="domain" description="Phage tail collar" evidence="1">
    <location>
        <begin position="38"/>
        <end position="93"/>
    </location>
</feature>
<comment type="caution">
    <text evidence="3">The sequence shown here is derived from an EMBL/GenBank/DDBJ whole genome shotgun (WGS) entry which is preliminary data.</text>
</comment>
<dbReference type="SUPFAM" id="SSF51294">
    <property type="entry name" value="Hedgehog/intein (Hint) domain"/>
    <property type="match status" value="1"/>
</dbReference>
<dbReference type="SUPFAM" id="SSF88874">
    <property type="entry name" value="Receptor-binding domain of short tail fibre protein gp12"/>
    <property type="match status" value="3"/>
</dbReference>
<evidence type="ECO:0000313" key="3">
    <source>
        <dbReference type="EMBL" id="GEK92257.1"/>
    </source>
</evidence>
<dbReference type="RefSeq" id="WP_146792863.1">
    <property type="nucleotide sequence ID" value="NZ_BARC01000005.1"/>
</dbReference>
<name>A0A511B372_9PROT</name>
<feature type="domain" description="Hedgehog/Intein (Hint)" evidence="2">
    <location>
        <begin position="367"/>
        <end position="507"/>
    </location>
</feature>
<dbReference type="Proteomes" id="UP000321230">
    <property type="component" value="Unassembled WGS sequence"/>
</dbReference>
<feature type="domain" description="Phage tail collar" evidence="1">
    <location>
        <begin position="156"/>
        <end position="215"/>
    </location>
</feature>
<dbReference type="InterPro" id="IPR011083">
    <property type="entry name" value="Phage_tail_collar_dom"/>
</dbReference>
<dbReference type="Gene3D" id="3.90.1340.10">
    <property type="entry name" value="Phage tail collar domain"/>
    <property type="match status" value="3"/>
</dbReference>
<evidence type="ECO:0000313" key="4">
    <source>
        <dbReference type="Proteomes" id="UP000321230"/>
    </source>
</evidence>
<feature type="domain" description="Phage tail collar" evidence="1">
    <location>
        <begin position="282"/>
        <end position="339"/>
    </location>
</feature>
<organism evidence="3 4">
    <name type="scientific">Gluconobacter wancherniae NBRC 103581</name>
    <dbReference type="NCBI Taxonomy" id="656744"/>
    <lineage>
        <taxon>Bacteria</taxon>
        <taxon>Pseudomonadati</taxon>
        <taxon>Pseudomonadota</taxon>
        <taxon>Alphaproteobacteria</taxon>
        <taxon>Acetobacterales</taxon>
        <taxon>Acetobacteraceae</taxon>
        <taxon>Gluconobacter</taxon>
    </lineage>
</organism>
<dbReference type="InterPro" id="IPR036844">
    <property type="entry name" value="Hint_dom_sf"/>
</dbReference>